<evidence type="ECO:0000313" key="4">
    <source>
        <dbReference type="Proteomes" id="UP001189429"/>
    </source>
</evidence>
<keyword evidence="2" id="KW-0472">Membrane</keyword>
<feature type="region of interest" description="Disordered" evidence="1">
    <location>
        <begin position="1437"/>
        <end position="1488"/>
    </location>
</feature>
<feature type="region of interest" description="Disordered" evidence="1">
    <location>
        <begin position="753"/>
        <end position="825"/>
    </location>
</feature>
<proteinExistence type="predicted"/>
<dbReference type="CDD" id="cd09272">
    <property type="entry name" value="RNase_HI_RT_Ty1"/>
    <property type="match status" value="1"/>
</dbReference>
<evidence type="ECO:0008006" key="5">
    <source>
        <dbReference type="Google" id="ProtNLM"/>
    </source>
</evidence>
<comment type="caution">
    <text evidence="3">The sequence shown here is derived from an EMBL/GenBank/DDBJ whole genome shotgun (WGS) entry which is preliminary data.</text>
</comment>
<keyword evidence="4" id="KW-1185">Reference proteome</keyword>
<feature type="transmembrane region" description="Helical" evidence="2">
    <location>
        <begin position="1403"/>
        <end position="1427"/>
    </location>
</feature>
<name>A0ABN9S541_9DINO</name>
<feature type="region of interest" description="Disordered" evidence="1">
    <location>
        <begin position="92"/>
        <end position="126"/>
    </location>
</feature>
<evidence type="ECO:0000256" key="1">
    <source>
        <dbReference type="SAM" id="MobiDB-lite"/>
    </source>
</evidence>
<accession>A0ABN9S541</accession>
<organism evidence="3 4">
    <name type="scientific">Prorocentrum cordatum</name>
    <dbReference type="NCBI Taxonomy" id="2364126"/>
    <lineage>
        <taxon>Eukaryota</taxon>
        <taxon>Sar</taxon>
        <taxon>Alveolata</taxon>
        <taxon>Dinophyceae</taxon>
        <taxon>Prorocentrales</taxon>
        <taxon>Prorocentraceae</taxon>
        <taxon>Prorocentrum</taxon>
    </lineage>
</organism>
<protein>
    <recommendedName>
        <fullName evidence="5">Copia protein</fullName>
    </recommendedName>
</protein>
<gene>
    <name evidence="3" type="ORF">PCOR1329_LOCUS26504</name>
</gene>
<evidence type="ECO:0000256" key="2">
    <source>
        <dbReference type="SAM" id="Phobius"/>
    </source>
</evidence>
<feature type="compositionally biased region" description="Basic and acidic residues" evidence="1">
    <location>
        <begin position="797"/>
        <end position="815"/>
    </location>
</feature>
<sequence length="1488" mass="163403">MLQHLLDSVRGPDAVENMYAWERKLKQYEEQSGDTLADTIKLATLNSKKLLEGNMRTHLNLQAGRLQTYEVARNEAISYLRATANQEQEPVPMDLSPLTRDLHPVTRGGKGKGKGKTGNGKDHDGKGKNKRVCFSCAKPNHSKQECRVLATDRASKDIKPDKAGRYAGKPVDKVTGKRAYAEKGDMAALTALSDDDYYDEADDFVFALTGEQIVTGDCCALESDDFDLLFDTCAAKSVCPPAWAPEVAVEECRGTALYQADGSEVKHYGKKEVSMVDQSSGEQLTVNFEAKGVRKPIMAVSSAVDAGYGVWLYDGSSYIVKPKHAKELAMVVRDNIGKNRSIELRRKNGIFVIPARLCSRSGELCAATEKDEEPKKRVRFSDDFEDSEDARPALSKALAPWPSAEEKAKHELTHCPHHAWCRYCLTGQATEDPHKSQSKESTVAKLALDYCFLARKGELQKATVLVFVLRPPGAVGATQVAKKGVDDVAVEFVLFYLEARGAGEAVLRADHEPTIQALLGELRRRRVERHRTTVEKFTKHDSKADGGIEVVAHRVESLTRTYVAVIEDKYKTKVTSQSVILPWLVRHSAYVITRFVLKSDGKEFTSPLACVGETVDFKLLRKDQSKLDPRWASGVFLGRRDESDEVVVGTARGIEFTRSFKRRDGSERWIQEEFRTSIGVPWNPRAPTTETPVVSTRRRYITCALIQEHGESPDCAACLGLSSVHTIACRDRFEEIFKKQAEQLIQTQRAIGAGGAGGAEGPNPGPPGGDAGPQSQPGQTQGIGPPTGLELPTGSGPKREGDTVHDGEPARKRPVIDVAPAAPMDTDPEAEAMTLGALCEEEAPAPTFDEGLSAGRVHDQYTGEVLPKELVLEGVKRELDEREEFEAEVVVWKRRSEKPAGERVISTKLFHTRKGPDCVRSRIVARDFAGGVFAPGHYAGTPPTWALKLVISRLASRGQVRQLASHDISVAFLHAQLKEAVWAEPPKELNCPDWLWLVTKALYGMRESSADFQELVRDTYREHGWNIMSTAPCLAYHSEWDCLSGFHGDDFYTEGEPQQLDKADAMITGNFNAKILPRVGQTAEDIGLVLWRLLLWSPNRFMLLPDPKHFENLSTLLDLKGPSDWQERTRCTRGAGAGTGICMYIGPDRFDIQFAVKQLASDMAHPTRLSMMRLRRLARYLAGAHDVGIEFLYQAGDVQACKSTSAGTIQVGDPSAGHLIESWSITQGAVALSSAESEFYAIGSAAARGIAVRQVMVEIAELGAGLPADVKLIIRTDSDAARGMIHRVGCGRVRHLQTRYLWHQQALREKQFEIERVDGKKNPSDAGTKALDQEALQACMTNLGIVSRFVAGFGTDEANQVLAALLLRATARTANGSDVGSSKGVQVTVTEGTCAAGASQTEVYGTMVKVFVTIILIAVGFAMGVLYEKHVVKERREERRAPAHLSDSGVQAEPTPTRSEEEGSQAPCTCARDRAQPRFVPLPEQPWG</sequence>
<evidence type="ECO:0000313" key="3">
    <source>
        <dbReference type="EMBL" id="CAK0826802.1"/>
    </source>
</evidence>
<feature type="compositionally biased region" description="Low complexity" evidence="1">
    <location>
        <begin position="772"/>
        <end position="788"/>
    </location>
</feature>
<keyword evidence="2" id="KW-0812">Transmembrane</keyword>
<dbReference type="EMBL" id="CAUYUJ010009446">
    <property type="protein sequence ID" value="CAK0826802.1"/>
    <property type="molecule type" value="Genomic_DNA"/>
</dbReference>
<dbReference type="Proteomes" id="UP001189429">
    <property type="component" value="Unassembled WGS sequence"/>
</dbReference>
<keyword evidence="2" id="KW-1133">Transmembrane helix</keyword>
<reference evidence="3" key="1">
    <citation type="submission" date="2023-10" db="EMBL/GenBank/DDBJ databases">
        <authorList>
            <person name="Chen Y."/>
            <person name="Shah S."/>
            <person name="Dougan E. K."/>
            <person name="Thang M."/>
            <person name="Chan C."/>
        </authorList>
    </citation>
    <scope>NUCLEOTIDE SEQUENCE [LARGE SCALE GENOMIC DNA]</scope>
</reference>